<accession>A0ACD3B0G6</accession>
<dbReference type="EMBL" id="ML208296">
    <property type="protein sequence ID" value="TFK71590.1"/>
    <property type="molecule type" value="Genomic_DNA"/>
</dbReference>
<protein>
    <submittedName>
        <fullName evidence="1">Uncharacterized protein</fullName>
    </submittedName>
</protein>
<sequence length="267" mass="30876">MERPRFPRELERQIFLIALKCDWDVENLLPVSKRVHDWLFPKVFEVVILGVTRNFPLSFTLEKFEKYGHHIRALFLTKTGSERETGQNLALEYISHCPNLQNLSIPGTTSIDQTLLQNALIGLPLSRLTIHVKTILSDPPSPQLRPILANLTHLRLYGRFRTEPFPNAQPPLLRHFFPKLTHIAFPFTTKQDIRIAVQGWDALRVVVLWYPIVDVEDRTDLLLDSPHPRLVILGCSMTRHWEDGVRGRGPDIWELSEGFLKSRLEGE</sequence>
<evidence type="ECO:0000313" key="1">
    <source>
        <dbReference type="EMBL" id="TFK71590.1"/>
    </source>
</evidence>
<organism evidence="1 2">
    <name type="scientific">Pluteus cervinus</name>
    <dbReference type="NCBI Taxonomy" id="181527"/>
    <lineage>
        <taxon>Eukaryota</taxon>
        <taxon>Fungi</taxon>
        <taxon>Dikarya</taxon>
        <taxon>Basidiomycota</taxon>
        <taxon>Agaricomycotina</taxon>
        <taxon>Agaricomycetes</taxon>
        <taxon>Agaricomycetidae</taxon>
        <taxon>Agaricales</taxon>
        <taxon>Pluteineae</taxon>
        <taxon>Pluteaceae</taxon>
        <taxon>Pluteus</taxon>
    </lineage>
</organism>
<proteinExistence type="predicted"/>
<name>A0ACD3B0G6_9AGAR</name>
<dbReference type="Proteomes" id="UP000308600">
    <property type="component" value="Unassembled WGS sequence"/>
</dbReference>
<gene>
    <name evidence="1" type="ORF">BDN72DRAFT_434412</name>
</gene>
<keyword evidence="2" id="KW-1185">Reference proteome</keyword>
<reference evidence="1 2" key="1">
    <citation type="journal article" date="2019" name="Nat. Ecol. Evol.">
        <title>Megaphylogeny resolves global patterns of mushroom evolution.</title>
        <authorList>
            <person name="Varga T."/>
            <person name="Krizsan K."/>
            <person name="Foldi C."/>
            <person name="Dima B."/>
            <person name="Sanchez-Garcia M."/>
            <person name="Sanchez-Ramirez S."/>
            <person name="Szollosi G.J."/>
            <person name="Szarkandi J.G."/>
            <person name="Papp V."/>
            <person name="Albert L."/>
            <person name="Andreopoulos W."/>
            <person name="Angelini C."/>
            <person name="Antonin V."/>
            <person name="Barry K.W."/>
            <person name="Bougher N.L."/>
            <person name="Buchanan P."/>
            <person name="Buyck B."/>
            <person name="Bense V."/>
            <person name="Catcheside P."/>
            <person name="Chovatia M."/>
            <person name="Cooper J."/>
            <person name="Damon W."/>
            <person name="Desjardin D."/>
            <person name="Finy P."/>
            <person name="Geml J."/>
            <person name="Haridas S."/>
            <person name="Hughes K."/>
            <person name="Justo A."/>
            <person name="Karasinski D."/>
            <person name="Kautmanova I."/>
            <person name="Kiss B."/>
            <person name="Kocsube S."/>
            <person name="Kotiranta H."/>
            <person name="LaButti K.M."/>
            <person name="Lechner B.E."/>
            <person name="Liimatainen K."/>
            <person name="Lipzen A."/>
            <person name="Lukacs Z."/>
            <person name="Mihaltcheva S."/>
            <person name="Morgado L.N."/>
            <person name="Niskanen T."/>
            <person name="Noordeloos M.E."/>
            <person name="Ohm R.A."/>
            <person name="Ortiz-Santana B."/>
            <person name="Ovrebo C."/>
            <person name="Racz N."/>
            <person name="Riley R."/>
            <person name="Savchenko A."/>
            <person name="Shiryaev A."/>
            <person name="Soop K."/>
            <person name="Spirin V."/>
            <person name="Szebenyi C."/>
            <person name="Tomsovsky M."/>
            <person name="Tulloss R.E."/>
            <person name="Uehling J."/>
            <person name="Grigoriev I.V."/>
            <person name="Vagvolgyi C."/>
            <person name="Papp T."/>
            <person name="Martin F.M."/>
            <person name="Miettinen O."/>
            <person name="Hibbett D.S."/>
            <person name="Nagy L.G."/>
        </authorList>
    </citation>
    <scope>NUCLEOTIDE SEQUENCE [LARGE SCALE GENOMIC DNA]</scope>
    <source>
        <strain evidence="1 2">NL-1719</strain>
    </source>
</reference>
<evidence type="ECO:0000313" key="2">
    <source>
        <dbReference type="Proteomes" id="UP000308600"/>
    </source>
</evidence>